<reference evidence="1 2" key="1">
    <citation type="journal article" date="2011" name="J. Bacteriol.">
        <title>Draft Genome Sequence of Turicibacter sanguinis PC909, Isolated from Human Feces.</title>
        <authorList>
            <person name="Cuiv P.O."/>
            <person name="Klaassens E.S."/>
            <person name="Durkin A.S."/>
            <person name="Harkins D.M."/>
            <person name="Foster L."/>
            <person name="McCorrison J."/>
            <person name="Torralba M."/>
            <person name="Nelson K.E."/>
            <person name="Morrison M."/>
        </authorList>
    </citation>
    <scope>NUCLEOTIDE SEQUENCE [LARGE SCALE GENOMIC DNA]</scope>
    <source>
        <strain evidence="1 2">PC909</strain>
    </source>
</reference>
<comment type="caution">
    <text evidence="1">The sequence shown here is derived from an EMBL/GenBank/DDBJ whole genome shotgun (WGS) entry which is preliminary data.</text>
</comment>
<dbReference type="Proteomes" id="UP000002938">
    <property type="component" value="Unassembled WGS sequence"/>
</dbReference>
<protein>
    <submittedName>
        <fullName evidence="1">Uncharacterized protein</fullName>
    </submittedName>
</protein>
<proteinExistence type="predicted"/>
<gene>
    <name evidence="1" type="ORF">CUW_2050</name>
</gene>
<name>A0ABN0A475_9FIRM</name>
<evidence type="ECO:0000313" key="1">
    <source>
        <dbReference type="EMBL" id="EFF64490.1"/>
    </source>
</evidence>
<evidence type="ECO:0000313" key="2">
    <source>
        <dbReference type="Proteomes" id="UP000002938"/>
    </source>
</evidence>
<keyword evidence="2" id="KW-1185">Reference proteome</keyword>
<dbReference type="EMBL" id="ADMN01000037">
    <property type="protein sequence ID" value="EFF64490.1"/>
    <property type="molecule type" value="Genomic_DNA"/>
</dbReference>
<dbReference type="RefSeq" id="WP_006783939.1">
    <property type="nucleotide sequence ID" value="NZ_ADMN01000037.1"/>
</dbReference>
<sequence length="40" mass="4484">MKLAPGELHNLKQLTMKRCSHLTNQALYKDNAKVNATKSS</sequence>
<accession>A0ABN0A475</accession>
<dbReference type="GeneID" id="77100708"/>
<organism evidence="1 2">
    <name type="scientific">Turicibacter sanguinis PC909</name>
    <dbReference type="NCBI Taxonomy" id="702450"/>
    <lineage>
        <taxon>Bacteria</taxon>
        <taxon>Bacillati</taxon>
        <taxon>Bacillota</taxon>
        <taxon>Erysipelotrichia</taxon>
        <taxon>Erysipelotrichales</taxon>
        <taxon>Turicibacteraceae</taxon>
        <taxon>Turicibacter</taxon>
    </lineage>
</organism>